<dbReference type="AlphaFoldDB" id="A0AAV8X5C7"/>
<keyword evidence="3" id="KW-1185">Reference proteome</keyword>
<name>A0AAV8X5C7_9CUCU</name>
<dbReference type="Proteomes" id="UP001162162">
    <property type="component" value="Unassembled WGS sequence"/>
</dbReference>
<proteinExistence type="predicted"/>
<dbReference type="InterPro" id="IPR052709">
    <property type="entry name" value="Transposase-MT_Hybrid"/>
</dbReference>
<feature type="region of interest" description="Disordered" evidence="1">
    <location>
        <begin position="36"/>
        <end position="57"/>
    </location>
</feature>
<protein>
    <submittedName>
        <fullName evidence="2">Uncharacterized protein</fullName>
    </submittedName>
</protein>
<evidence type="ECO:0000256" key="1">
    <source>
        <dbReference type="SAM" id="MobiDB-lite"/>
    </source>
</evidence>
<evidence type="ECO:0000313" key="3">
    <source>
        <dbReference type="Proteomes" id="UP001162162"/>
    </source>
</evidence>
<organism evidence="2 3">
    <name type="scientific">Aromia moschata</name>
    <dbReference type="NCBI Taxonomy" id="1265417"/>
    <lineage>
        <taxon>Eukaryota</taxon>
        <taxon>Metazoa</taxon>
        <taxon>Ecdysozoa</taxon>
        <taxon>Arthropoda</taxon>
        <taxon>Hexapoda</taxon>
        <taxon>Insecta</taxon>
        <taxon>Pterygota</taxon>
        <taxon>Neoptera</taxon>
        <taxon>Endopterygota</taxon>
        <taxon>Coleoptera</taxon>
        <taxon>Polyphaga</taxon>
        <taxon>Cucujiformia</taxon>
        <taxon>Chrysomeloidea</taxon>
        <taxon>Cerambycidae</taxon>
        <taxon>Cerambycinae</taxon>
        <taxon>Callichromatini</taxon>
        <taxon>Aromia</taxon>
    </lineage>
</organism>
<dbReference type="EMBL" id="JAPWTK010001088">
    <property type="protein sequence ID" value="KAJ8934151.1"/>
    <property type="molecule type" value="Genomic_DNA"/>
</dbReference>
<sequence>MGIGVKINKSHQDLDRGSTVSSVIQLMFLGKQDHLYNEGRETTEGDPHPSTSKTDENIGKLIREDRRLSIRGLAEISGTDKNCVRQILHESFNMRKVCAKTVPKTLTPEQKGIKNEHLR</sequence>
<comment type="caution">
    <text evidence="2">The sequence shown here is derived from an EMBL/GenBank/DDBJ whole genome shotgun (WGS) entry which is preliminary data.</text>
</comment>
<dbReference type="PANTHER" id="PTHR46060:SF1">
    <property type="entry name" value="MARINER MOS1 TRANSPOSASE-LIKE PROTEIN"/>
    <property type="match status" value="1"/>
</dbReference>
<reference evidence="2" key="1">
    <citation type="journal article" date="2023" name="Insect Mol. Biol.">
        <title>Genome sequencing provides insights into the evolution of gene families encoding plant cell wall-degrading enzymes in longhorned beetles.</title>
        <authorList>
            <person name="Shin N.R."/>
            <person name="Okamura Y."/>
            <person name="Kirsch R."/>
            <person name="Pauchet Y."/>
        </authorList>
    </citation>
    <scope>NUCLEOTIDE SEQUENCE</scope>
    <source>
        <strain evidence="2">AMC_N1</strain>
    </source>
</reference>
<evidence type="ECO:0000313" key="2">
    <source>
        <dbReference type="EMBL" id="KAJ8934151.1"/>
    </source>
</evidence>
<dbReference type="PANTHER" id="PTHR46060">
    <property type="entry name" value="MARINER MOS1 TRANSPOSASE-LIKE PROTEIN"/>
    <property type="match status" value="1"/>
</dbReference>
<accession>A0AAV8X5C7</accession>
<gene>
    <name evidence="2" type="ORF">NQ318_012847</name>
</gene>